<protein>
    <submittedName>
        <fullName evidence="1">Uncharacterized protein</fullName>
    </submittedName>
</protein>
<accession>A0A3B0IVB9</accession>
<gene>
    <name evidence="1" type="ORF">WBAD_0098</name>
</gene>
<dbReference type="EMBL" id="OUNE01000020">
    <property type="protein sequence ID" value="SPP32748.1"/>
    <property type="molecule type" value="Genomic_DNA"/>
</dbReference>
<organism evidence="1">
    <name type="scientific">Wolbachia endosymbiont of Aleurodicus dispersus</name>
    <dbReference type="NCBI Taxonomy" id="1288877"/>
    <lineage>
        <taxon>Bacteria</taxon>
        <taxon>Pseudomonadati</taxon>
        <taxon>Pseudomonadota</taxon>
        <taxon>Alphaproteobacteria</taxon>
        <taxon>Rickettsiales</taxon>
        <taxon>Anaplasmataceae</taxon>
        <taxon>Wolbachieae</taxon>
        <taxon>Wolbachia</taxon>
    </lineage>
</organism>
<sequence length="135" mass="15491">MQRVDEATKKLADANNWYKDKYVISAEDSTNHKDVSQSVMSRIFSVLRNPWESLVGRANKNDNNSEPKWYKDLHKSEDLEEIIDGGTLDNLFYPKVDNCINTSRQAGTRVDDVELERLTRETPPSSYSNGLPRVL</sequence>
<reference evidence="1" key="1">
    <citation type="submission" date="2018-04" db="EMBL/GenBank/DDBJ databases">
        <authorList>
            <person name="Go L.Y."/>
            <person name="Mitchell J.A."/>
        </authorList>
    </citation>
    <scope>NUCLEOTIDE SEQUENCE</scope>
    <source>
        <strain evidence="1">WBAD</strain>
    </source>
</reference>
<proteinExistence type="predicted"/>
<evidence type="ECO:0000313" key="1">
    <source>
        <dbReference type="EMBL" id="SPP32748.1"/>
    </source>
</evidence>
<dbReference type="AlphaFoldDB" id="A0A3B0IVB9"/>
<name>A0A3B0IVB9_9RICK</name>